<sequence>MRFSKTFITALIATLTVLSSLSRPTTAQPPLNTILCYQCLEKAAVAITPSCAGLVSTPLSAIINPFTLTDAQKSCYCGLGVASASWAKTCEAPETCDSGTITQYIQSFAVVKGTVCLAAGIGNSLTGGNGAGQEAVPASVAVKVVVGLAAAAVGAASIL</sequence>
<dbReference type="Proteomes" id="UP000078512">
    <property type="component" value="Unassembled WGS sequence"/>
</dbReference>
<reference evidence="2 3" key="1">
    <citation type="submission" date="2016-05" db="EMBL/GenBank/DDBJ databases">
        <title>Genome sequencing reveals origins of a unique bacterial endosymbiosis in the earliest lineages of terrestrial Fungi.</title>
        <authorList>
            <consortium name="DOE Joint Genome Institute"/>
            <person name="Uehling J."/>
            <person name="Gryganskyi A."/>
            <person name="Hameed K."/>
            <person name="Tschaplinski T."/>
            <person name="Misztal P."/>
            <person name="Wu S."/>
            <person name="Desiro A."/>
            <person name="Vande Pol N."/>
            <person name="Du Z.-Y."/>
            <person name="Zienkiewicz A."/>
            <person name="Zienkiewicz K."/>
            <person name="Morin E."/>
            <person name="Tisserant E."/>
            <person name="Splivallo R."/>
            <person name="Hainaut M."/>
            <person name="Henrissat B."/>
            <person name="Ohm R."/>
            <person name="Kuo A."/>
            <person name="Yan J."/>
            <person name="Lipzen A."/>
            <person name="Nolan M."/>
            <person name="Labutti K."/>
            <person name="Barry K."/>
            <person name="Goldstein A."/>
            <person name="Labbe J."/>
            <person name="Schadt C."/>
            <person name="Tuskan G."/>
            <person name="Grigoriev I."/>
            <person name="Martin F."/>
            <person name="Vilgalys R."/>
            <person name="Bonito G."/>
        </authorList>
    </citation>
    <scope>NUCLEOTIDE SEQUENCE [LARGE SCALE GENOMIC DNA]</scope>
    <source>
        <strain evidence="2 3">AG-77</strain>
    </source>
</reference>
<proteinExistence type="predicted"/>
<evidence type="ECO:0000256" key="1">
    <source>
        <dbReference type="SAM" id="SignalP"/>
    </source>
</evidence>
<dbReference type="AlphaFoldDB" id="A0A197JBT5"/>
<feature type="signal peptide" evidence="1">
    <location>
        <begin position="1"/>
        <end position="27"/>
    </location>
</feature>
<keyword evidence="3" id="KW-1185">Reference proteome</keyword>
<evidence type="ECO:0008006" key="4">
    <source>
        <dbReference type="Google" id="ProtNLM"/>
    </source>
</evidence>
<evidence type="ECO:0000313" key="3">
    <source>
        <dbReference type="Proteomes" id="UP000078512"/>
    </source>
</evidence>
<protein>
    <recommendedName>
        <fullName evidence="4">Extracellular membrane protein CFEM domain-containing protein</fullName>
    </recommendedName>
</protein>
<keyword evidence="1" id="KW-0732">Signal</keyword>
<gene>
    <name evidence="2" type="ORF">K457DRAFT_25954</name>
</gene>
<feature type="chain" id="PRO_5008275774" description="Extracellular membrane protein CFEM domain-containing protein" evidence="1">
    <location>
        <begin position="28"/>
        <end position="159"/>
    </location>
</feature>
<dbReference type="EMBL" id="KV442154">
    <property type="protein sequence ID" value="OAQ22572.1"/>
    <property type="molecule type" value="Genomic_DNA"/>
</dbReference>
<name>A0A197JBT5_9FUNG</name>
<accession>A0A197JBT5</accession>
<organism evidence="2 3">
    <name type="scientific">Linnemannia elongata AG-77</name>
    <dbReference type="NCBI Taxonomy" id="1314771"/>
    <lineage>
        <taxon>Eukaryota</taxon>
        <taxon>Fungi</taxon>
        <taxon>Fungi incertae sedis</taxon>
        <taxon>Mucoromycota</taxon>
        <taxon>Mortierellomycotina</taxon>
        <taxon>Mortierellomycetes</taxon>
        <taxon>Mortierellales</taxon>
        <taxon>Mortierellaceae</taxon>
        <taxon>Linnemannia</taxon>
    </lineage>
</organism>
<dbReference type="OrthoDB" id="2402442at2759"/>
<evidence type="ECO:0000313" key="2">
    <source>
        <dbReference type="EMBL" id="OAQ22572.1"/>
    </source>
</evidence>